<sequence>MAASEREVAEPPSKRQDLKLDIGNLTEKNMGQLKKLNLATFPVLYKEQFYLDLVKSFDYCRLGYYADLLVGSICCRLEDRADGGKAIYIMTLSCLKPYRRRSLSSQLVQWILDKAQSKECQAAEVQEIYLHMQTSNLSALKFYKSFGFEIAEKIDDYYKKIEPPDCYVLRRPLNGSSLAASALPWPEL</sequence>
<dbReference type="InterPro" id="IPR000182">
    <property type="entry name" value="GNAT_dom"/>
</dbReference>
<evidence type="ECO:0000256" key="1">
    <source>
        <dbReference type="ARBA" id="ARBA00022679"/>
    </source>
</evidence>
<dbReference type="PANTHER" id="PTHR42919">
    <property type="entry name" value="N-ALPHA-ACETYLTRANSFERASE"/>
    <property type="match status" value="1"/>
</dbReference>
<name>A0A813FUG5_POLGL</name>
<keyword evidence="1" id="KW-0808">Transferase</keyword>
<dbReference type="GO" id="GO:0031415">
    <property type="term" value="C:NatA complex"/>
    <property type="evidence" value="ECO:0007669"/>
    <property type="project" value="TreeGrafter"/>
</dbReference>
<dbReference type="GO" id="GO:0007064">
    <property type="term" value="P:mitotic sister chromatid cohesion"/>
    <property type="evidence" value="ECO:0007669"/>
    <property type="project" value="TreeGrafter"/>
</dbReference>
<dbReference type="OrthoDB" id="47374at2759"/>
<protein>
    <recommendedName>
        <fullName evidence="3">N-acetyltransferase domain-containing protein</fullName>
    </recommendedName>
</protein>
<comment type="caution">
    <text evidence="4">The sequence shown here is derived from an EMBL/GenBank/DDBJ whole genome shotgun (WGS) entry which is preliminary data.</text>
</comment>
<dbReference type="PROSITE" id="PS51186">
    <property type="entry name" value="GNAT"/>
    <property type="match status" value="1"/>
</dbReference>
<dbReference type="Gene3D" id="3.40.630.30">
    <property type="match status" value="1"/>
</dbReference>
<evidence type="ECO:0000256" key="2">
    <source>
        <dbReference type="ARBA" id="ARBA00023315"/>
    </source>
</evidence>
<keyword evidence="2" id="KW-0012">Acyltransferase</keyword>
<dbReference type="CDD" id="cd04301">
    <property type="entry name" value="NAT_SF"/>
    <property type="match status" value="1"/>
</dbReference>
<proteinExistence type="predicted"/>
<dbReference type="InterPro" id="IPR051556">
    <property type="entry name" value="N-term/lysine_N-AcTrnsfr"/>
</dbReference>
<dbReference type="Proteomes" id="UP000654075">
    <property type="component" value="Unassembled WGS sequence"/>
</dbReference>
<accession>A0A813FUG5</accession>
<dbReference type="InterPro" id="IPR016181">
    <property type="entry name" value="Acyl_CoA_acyltransferase"/>
</dbReference>
<dbReference type="GO" id="GO:0016747">
    <property type="term" value="F:acyltransferase activity, transferring groups other than amino-acyl groups"/>
    <property type="evidence" value="ECO:0007669"/>
    <property type="project" value="InterPro"/>
</dbReference>
<evidence type="ECO:0000259" key="3">
    <source>
        <dbReference type="PROSITE" id="PS51186"/>
    </source>
</evidence>
<dbReference type="AlphaFoldDB" id="A0A813FUG5"/>
<dbReference type="FunFam" id="3.40.630.30:FF:000006">
    <property type="entry name" value="Putative n-alpha-acetyltransferase 50"/>
    <property type="match status" value="1"/>
</dbReference>
<dbReference type="PANTHER" id="PTHR42919:SF8">
    <property type="entry name" value="N-ALPHA-ACETYLTRANSFERASE 50"/>
    <property type="match status" value="1"/>
</dbReference>
<organism evidence="4 5">
    <name type="scientific">Polarella glacialis</name>
    <name type="common">Dinoflagellate</name>
    <dbReference type="NCBI Taxonomy" id="89957"/>
    <lineage>
        <taxon>Eukaryota</taxon>
        <taxon>Sar</taxon>
        <taxon>Alveolata</taxon>
        <taxon>Dinophyceae</taxon>
        <taxon>Suessiales</taxon>
        <taxon>Suessiaceae</taxon>
        <taxon>Polarella</taxon>
    </lineage>
</organism>
<evidence type="ECO:0000313" key="5">
    <source>
        <dbReference type="Proteomes" id="UP000654075"/>
    </source>
</evidence>
<keyword evidence="5" id="KW-1185">Reference proteome</keyword>
<dbReference type="OMA" id="ICCRLET"/>
<evidence type="ECO:0000313" key="4">
    <source>
        <dbReference type="EMBL" id="CAE8617638.1"/>
    </source>
</evidence>
<feature type="domain" description="N-acetyltransferase" evidence="3">
    <location>
        <begin position="20"/>
        <end position="174"/>
    </location>
</feature>
<dbReference type="SUPFAM" id="SSF55729">
    <property type="entry name" value="Acyl-CoA N-acyltransferases (Nat)"/>
    <property type="match status" value="1"/>
</dbReference>
<gene>
    <name evidence="4" type="ORF">PGLA1383_LOCUS35299</name>
</gene>
<reference evidence="4" key="1">
    <citation type="submission" date="2021-02" db="EMBL/GenBank/DDBJ databases">
        <authorList>
            <person name="Dougan E. K."/>
            <person name="Rhodes N."/>
            <person name="Thang M."/>
            <person name="Chan C."/>
        </authorList>
    </citation>
    <scope>NUCLEOTIDE SEQUENCE</scope>
</reference>
<dbReference type="Pfam" id="PF00583">
    <property type="entry name" value="Acetyltransf_1"/>
    <property type="match status" value="1"/>
</dbReference>
<dbReference type="EMBL" id="CAJNNV010026235">
    <property type="protein sequence ID" value="CAE8617638.1"/>
    <property type="molecule type" value="Genomic_DNA"/>
</dbReference>